<gene>
    <name evidence="1" type="ORF">HFZ78_31130</name>
</gene>
<reference evidence="1 2" key="2">
    <citation type="submission" date="2020-04" db="EMBL/GenBank/DDBJ databases">
        <authorList>
            <person name="Fomenkov A."/>
            <person name="Anton B.P."/>
            <person name="Roberts R.J."/>
        </authorList>
    </citation>
    <scope>NUCLEOTIDE SEQUENCE [LARGE SCALE GENOMIC DNA]</scope>
    <source>
        <strain evidence="1 2">S2</strain>
    </source>
</reference>
<sequence>MWKMKAKRANVITYTRPSIKSIPANHYEIPGQEHIVYPCIKGWFEIRRVDKDNIKTVEFIRKEDIRYSTEYLIFVMKGKAKRLMRIKPLTIKFLRSAMIKSKR</sequence>
<accession>A0A6H1PBQ2</accession>
<evidence type="ECO:0000313" key="1">
    <source>
        <dbReference type="EMBL" id="QIZ10631.1"/>
    </source>
</evidence>
<dbReference type="AlphaFoldDB" id="A0A6H1PBQ2"/>
<organism evidence="1 2">
    <name type="scientific">Priestia megaterium</name>
    <name type="common">Bacillus megaterium</name>
    <dbReference type="NCBI Taxonomy" id="1404"/>
    <lineage>
        <taxon>Bacteria</taxon>
        <taxon>Bacillati</taxon>
        <taxon>Bacillota</taxon>
        <taxon>Bacilli</taxon>
        <taxon>Bacillales</taxon>
        <taxon>Bacillaceae</taxon>
        <taxon>Priestia</taxon>
    </lineage>
</organism>
<proteinExistence type="predicted"/>
<protein>
    <submittedName>
        <fullName evidence="1">Uncharacterized protein</fullName>
    </submittedName>
</protein>
<dbReference type="EMBL" id="CP051128">
    <property type="protein sequence ID" value="QIZ10631.1"/>
    <property type="molecule type" value="Genomic_DNA"/>
</dbReference>
<reference evidence="1 2" key="1">
    <citation type="submission" date="2020-04" db="EMBL/GenBank/DDBJ databases">
        <title>Genome-Wide Identification of 5-Methylcytosine Sites in Bacterial Genomes By High-Throughput Sequencing of MspJI Restriction Fragments.</title>
        <authorList>
            <person name="Wu V."/>
        </authorList>
    </citation>
    <scope>NUCLEOTIDE SEQUENCE [LARGE SCALE GENOMIC DNA]</scope>
    <source>
        <strain evidence="1 2">S2</strain>
    </source>
</reference>
<evidence type="ECO:0000313" key="2">
    <source>
        <dbReference type="Proteomes" id="UP000501868"/>
    </source>
</evidence>
<dbReference type="Proteomes" id="UP000501868">
    <property type="component" value="Chromosome"/>
</dbReference>
<name>A0A6H1PBQ2_PRIMG</name>